<reference evidence="2 3" key="1">
    <citation type="submission" date="2019-09" db="EMBL/GenBank/DDBJ databases">
        <title>Prosopis cineraria nodule microbiome.</title>
        <authorList>
            <person name="Chaluvadi S.R."/>
            <person name="Ali R."/>
            <person name="Wang X."/>
        </authorList>
    </citation>
    <scope>NUCLEOTIDE SEQUENCE [LARGE SCALE GENOMIC DNA]</scope>
    <source>
        <strain evidence="2 3">BG1</strain>
    </source>
</reference>
<proteinExistence type="predicted"/>
<dbReference type="EMBL" id="CP043626">
    <property type="protein sequence ID" value="QEY73944.1"/>
    <property type="molecule type" value="Genomic_DNA"/>
</dbReference>
<evidence type="ECO:0000313" key="2">
    <source>
        <dbReference type="EMBL" id="QEY73944.1"/>
    </source>
</evidence>
<evidence type="ECO:0000256" key="1">
    <source>
        <dbReference type="SAM" id="MobiDB-lite"/>
    </source>
</evidence>
<dbReference type="OrthoDB" id="9796641at2"/>
<organism evidence="2 3">
    <name type="scientific">Pseudomonas denitrificans</name>
    <dbReference type="NCBI Taxonomy" id="43306"/>
    <lineage>
        <taxon>Bacteria</taxon>
        <taxon>Pseudomonadati</taxon>
        <taxon>Pseudomonadota</taxon>
        <taxon>Gammaproteobacteria</taxon>
        <taxon>Pseudomonadales</taxon>
        <taxon>Pseudomonadaceae</taxon>
        <taxon>Halopseudomonas</taxon>
    </lineage>
</organism>
<accession>A0A9X7R5Y9</accession>
<dbReference type="RefSeq" id="WP_081515454.1">
    <property type="nucleotide sequence ID" value="NZ_CP043626.1"/>
</dbReference>
<name>A0A9X7R5Y9_PSEDE</name>
<sequence length="60" mass="6916">MKGISRTNWKHLEELPDEAIDTSDIPQLHEDFFSNAERRIPLERTPESPEQLINTVPATT</sequence>
<dbReference type="AlphaFoldDB" id="A0A9X7R5Y9"/>
<dbReference type="KEGG" id="pden:F1C79_21370"/>
<keyword evidence="3" id="KW-1185">Reference proteome</keyword>
<feature type="compositionally biased region" description="Basic and acidic residues" evidence="1">
    <location>
        <begin position="38"/>
        <end position="47"/>
    </location>
</feature>
<feature type="region of interest" description="Disordered" evidence="1">
    <location>
        <begin position="38"/>
        <end position="60"/>
    </location>
</feature>
<feature type="compositionally biased region" description="Polar residues" evidence="1">
    <location>
        <begin position="51"/>
        <end position="60"/>
    </location>
</feature>
<dbReference type="Proteomes" id="UP000326659">
    <property type="component" value="Chromosome"/>
</dbReference>
<gene>
    <name evidence="2" type="ORF">F1C79_21370</name>
</gene>
<protein>
    <submittedName>
        <fullName evidence="2">Uncharacterized protein</fullName>
    </submittedName>
</protein>
<evidence type="ECO:0000313" key="3">
    <source>
        <dbReference type="Proteomes" id="UP000326659"/>
    </source>
</evidence>